<comment type="caution">
    <text evidence="2">The sequence shown here is derived from an EMBL/GenBank/DDBJ whole genome shotgun (WGS) entry which is preliminary data.</text>
</comment>
<dbReference type="Proteomes" id="UP001361239">
    <property type="component" value="Unassembled WGS sequence"/>
</dbReference>
<proteinExistence type="predicted"/>
<feature type="domain" description="HTH cro/C1-type" evidence="1">
    <location>
        <begin position="30"/>
        <end position="71"/>
    </location>
</feature>
<evidence type="ECO:0000313" key="3">
    <source>
        <dbReference type="Proteomes" id="UP001361239"/>
    </source>
</evidence>
<reference evidence="2 3" key="1">
    <citation type="submission" date="2024-03" db="EMBL/GenBank/DDBJ databases">
        <authorList>
            <person name="Jo J.-H."/>
        </authorList>
    </citation>
    <scope>NUCLEOTIDE SEQUENCE [LARGE SCALE GENOMIC DNA]</scope>
    <source>
        <strain evidence="2 3">PS1R-30</strain>
    </source>
</reference>
<protein>
    <submittedName>
        <fullName evidence="2">HigA family addiction module antitoxin</fullName>
    </submittedName>
</protein>
<dbReference type="InterPro" id="IPR001387">
    <property type="entry name" value="Cro/C1-type_HTH"/>
</dbReference>
<name>A0ABU8RSD5_9SPHN</name>
<dbReference type="InterPro" id="IPR013430">
    <property type="entry name" value="Toxin_antidote_HigA"/>
</dbReference>
<dbReference type="RefSeq" id="WP_339585925.1">
    <property type="nucleotide sequence ID" value="NZ_JBBHJZ010000001.1"/>
</dbReference>
<dbReference type="InterPro" id="IPR010982">
    <property type="entry name" value="Lambda_DNA-bd_dom_sf"/>
</dbReference>
<accession>A0ABU8RSD5</accession>
<organism evidence="2 3">
    <name type="scientific">Novosphingobium anseongense</name>
    <dbReference type="NCBI Taxonomy" id="3133436"/>
    <lineage>
        <taxon>Bacteria</taxon>
        <taxon>Pseudomonadati</taxon>
        <taxon>Pseudomonadota</taxon>
        <taxon>Alphaproteobacteria</taxon>
        <taxon>Sphingomonadales</taxon>
        <taxon>Sphingomonadaceae</taxon>
        <taxon>Novosphingobium</taxon>
    </lineage>
</organism>
<dbReference type="SUPFAM" id="SSF47413">
    <property type="entry name" value="lambda repressor-like DNA-binding domains"/>
    <property type="match status" value="1"/>
</dbReference>
<keyword evidence="3" id="KW-1185">Reference proteome</keyword>
<dbReference type="NCBIfam" id="TIGR02607">
    <property type="entry name" value="antidote_HigA"/>
    <property type="match status" value="1"/>
</dbReference>
<dbReference type="PROSITE" id="PS50943">
    <property type="entry name" value="HTH_CROC1"/>
    <property type="match status" value="1"/>
</dbReference>
<evidence type="ECO:0000313" key="2">
    <source>
        <dbReference type="EMBL" id="MEJ5976001.1"/>
    </source>
</evidence>
<evidence type="ECO:0000259" key="1">
    <source>
        <dbReference type="PROSITE" id="PS50943"/>
    </source>
</evidence>
<sequence length="87" mass="9785">MIEPEISLALHPGDWFRTAIVEPYGVDLIELAHHLGFTREHLTALLHGVRPLDHVSAVRLEEAFGVSSEWLLRMQESFDLAQAGQRG</sequence>
<dbReference type="Gene3D" id="1.10.260.40">
    <property type="entry name" value="lambda repressor-like DNA-binding domains"/>
    <property type="match status" value="1"/>
</dbReference>
<gene>
    <name evidence="2" type="ORF">WG901_05105</name>
</gene>
<dbReference type="EMBL" id="JBBHJZ010000001">
    <property type="protein sequence ID" value="MEJ5976001.1"/>
    <property type="molecule type" value="Genomic_DNA"/>
</dbReference>